<evidence type="ECO:0000256" key="1">
    <source>
        <dbReference type="SAM" id="MobiDB-lite"/>
    </source>
</evidence>
<dbReference type="EMBL" id="CP077062">
    <property type="protein sequence ID" value="QWZ07306.1"/>
    <property type="molecule type" value="Genomic_DNA"/>
</dbReference>
<reference evidence="2" key="1">
    <citation type="submission" date="2021-06" db="EMBL/GenBank/DDBJ databases">
        <title>Complete genome sequence of Nocardioides sp. G188.</title>
        <authorList>
            <person name="Im W.-T."/>
        </authorList>
    </citation>
    <scope>NUCLEOTIDE SEQUENCE</scope>
    <source>
        <strain evidence="2">G188</strain>
    </source>
</reference>
<dbReference type="RefSeq" id="WP_216938817.1">
    <property type="nucleotide sequence ID" value="NZ_CP077062.1"/>
</dbReference>
<sequence>MSSPTDPAGGVVDGSPRPLPQPWLDRGEHLVPEEGACLMEAVSAAAHLPWSDAPACTHPVLALLARLVNDASTDPGRQRLTTWVPVLARADVEPRHQLLAAARVAAACTEEALSWGPSLLLSHLHGVATLVLRHELAAEDAGPAGVSVGGRRHRRKVRLFVAGPAARAVEASVLASRRLPAARRDDALAGLLRLGVEQVAYGHPVAAD</sequence>
<feature type="region of interest" description="Disordered" evidence="1">
    <location>
        <begin position="1"/>
        <end position="25"/>
    </location>
</feature>
<dbReference type="Proteomes" id="UP000683575">
    <property type="component" value="Chromosome"/>
</dbReference>
<evidence type="ECO:0000313" key="2">
    <source>
        <dbReference type="EMBL" id="QWZ07306.1"/>
    </source>
</evidence>
<dbReference type="KEGG" id="nps:KRR39_17820"/>
<organism evidence="2 3">
    <name type="scientific">Nocardioides panacis</name>
    <dbReference type="NCBI Taxonomy" id="2849501"/>
    <lineage>
        <taxon>Bacteria</taxon>
        <taxon>Bacillati</taxon>
        <taxon>Actinomycetota</taxon>
        <taxon>Actinomycetes</taxon>
        <taxon>Propionibacteriales</taxon>
        <taxon>Nocardioidaceae</taxon>
        <taxon>Nocardioides</taxon>
    </lineage>
</organism>
<keyword evidence="3" id="KW-1185">Reference proteome</keyword>
<evidence type="ECO:0000313" key="3">
    <source>
        <dbReference type="Proteomes" id="UP000683575"/>
    </source>
</evidence>
<dbReference type="AlphaFoldDB" id="A0A975SWV3"/>
<protein>
    <submittedName>
        <fullName evidence="2">Uncharacterized protein</fullName>
    </submittedName>
</protein>
<proteinExistence type="predicted"/>
<name>A0A975SWV3_9ACTN</name>
<gene>
    <name evidence="2" type="ORF">KRR39_17820</name>
</gene>
<accession>A0A975SWV3</accession>